<dbReference type="HOGENOM" id="CLU_1842320_0_0_6"/>
<reference evidence="3" key="2">
    <citation type="submission" date="2014-02" db="EMBL/GenBank/DDBJ databases">
        <title>Draft Genome Sequence of extremely halophilic bacteria Halorhodospira halochloris.</title>
        <authorList>
            <person name="Singh K.S."/>
        </authorList>
    </citation>
    <scope>NUCLEOTIDE SEQUENCE [LARGE SCALE GENOMIC DNA]</scope>
    <source>
        <strain evidence="3">A</strain>
    </source>
</reference>
<evidence type="ECO:0000313" key="2">
    <source>
        <dbReference type="EMBL" id="AHK80630.1"/>
    </source>
</evidence>
<feature type="transmembrane region" description="Helical" evidence="1">
    <location>
        <begin position="115"/>
        <end position="133"/>
    </location>
</feature>
<proteinExistence type="predicted"/>
<dbReference type="Proteomes" id="UP000019442">
    <property type="component" value="Chromosome"/>
</dbReference>
<sequence>MPATEETMMKTLTLSRLPSPDNPALILLPWLAALAAVIAALTLGDPAAHLAGETDTSGLLRGFAMLKGVITLVALLLLSWRLLWPVPRFLLVGYVLAIVSMAGAAAMVWQLSYLGLVSIFFHGGLILLLLMAWKDSSAH</sequence>
<feature type="transmembrane region" description="Helical" evidence="1">
    <location>
        <begin position="90"/>
        <end position="109"/>
    </location>
</feature>
<organism evidence="2 3">
    <name type="scientific">Ectothiorhodospira haloalkaliphila</name>
    <dbReference type="NCBI Taxonomy" id="421628"/>
    <lineage>
        <taxon>Bacteria</taxon>
        <taxon>Pseudomonadati</taxon>
        <taxon>Pseudomonadota</taxon>
        <taxon>Gammaproteobacteria</taxon>
        <taxon>Chromatiales</taxon>
        <taxon>Ectothiorhodospiraceae</taxon>
        <taxon>Ectothiorhodospira</taxon>
    </lineage>
</organism>
<gene>
    <name evidence="2" type="ORF">M911_05465</name>
</gene>
<name>W8LA12_9GAMM</name>
<accession>W8LA12</accession>
<protein>
    <submittedName>
        <fullName evidence="2">Uncharacterized protein</fullName>
    </submittedName>
</protein>
<feature type="transmembrane region" description="Helical" evidence="1">
    <location>
        <begin position="60"/>
        <end position="78"/>
    </location>
</feature>
<dbReference type="EMBL" id="CP007268">
    <property type="protein sequence ID" value="AHK80630.1"/>
    <property type="molecule type" value="Genomic_DNA"/>
</dbReference>
<evidence type="ECO:0000256" key="1">
    <source>
        <dbReference type="SAM" id="Phobius"/>
    </source>
</evidence>
<dbReference type="KEGG" id="hhc:M911_05465"/>
<keyword evidence="3" id="KW-1185">Reference proteome</keyword>
<reference evidence="2 3" key="1">
    <citation type="journal article" date="2014" name="J Genomics">
        <title>Draft Genome Sequence of the Extremely Halophilic Phototrophic Purple Sulfur Bacterium Halorhodospira halochloris.</title>
        <authorList>
            <person name="Singh K.S."/>
            <person name="Kirksey J."/>
            <person name="Hoff W.D."/>
            <person name="Deole R."/>
        </authorList>
    </citation>
    <scope>NUCLEOTIDE SEQUENCE [LARGE SCALE GENOMIC DNA]</scope>
    <source>
        <strain evidence="2 3">A</strain>
    </source>
</reference>
<dbReference type="AlphaFoldDB" id="W8LA12"/>
<evidence type="ECO:0000313" key="3">
    <source>
        <dbReference type="Proteomes" id="UP000019442"/>
    </source>
</evidence>
<keyword evidence="1" id="KW-1133">Transmembrane helix</keyword>
<keyword evidence="1" id="KW-0472">Membrane</keyword>
<keyword evidence="1" id="KW-0812">Transmembrane</keyword>